<feature type="transmembrane region" description="Helical" evidence="9">
    <location>
        <begin position="108"/>
        <end position="134"/>
    </location>
</feature>
<keyword evidence="7 9" id="KW-1133">Transmembrane helix</keyword>
<name>A0A845SHN5_9GAMM</name>
<feature type="transmembrane region" description="Helical" evidence="9">
    <location>
        <begin position="245"/>
        <end position="267"/>
    </location>
</feature>
<dbReference type="RefSeq" id="WP_162366106.1">
    <property type="nucleotide sequence ID" value="NZ_WUBS01000007.1"/>
</dbReference>
<reference evidence="10 11" key="1">
    <citation type="submission" date="2019-12" db="EMBL/GenBank/DDBJ databases">
        <authorList>
            <person name="Lee S.D."/>
        </authorList>
    </citation>
    <scope>NUCLEOTIDE SEQUENCE [LARGE SCALE GENOMIC DNA]</scope>
    <source>
        <strain evidence="10 11">SAP-6</strain>
    </source>
</reference>
<dbReference type="PROSITE" id="PS00994">
    <property type="entry name" value="FHIPEP"/>
    <property type="match status" value="1"/>
</dbReference>
<comment type="subcellular location">
    <subcellularLocation>
        <location evidence="1">Cell inner membrane</location>
        <topology evidence="1">Multi-pass membrane protein</topology>
    </subcellularLocation>
</comment>
<evidence type="ECO:0000256" key="7">
    <source>
        <dbReference type="ARBA" id="ARBA00022989"/>
    </source>
</evidence>
<evidence type="ECO:0000256" key="8">
    <source>
        <dbReference type="ARBA" id="ARBA00023136"/>
    </source>
</evidence>
<feature type="transmembrane region" description="Helical" evidence="9">
    <location>
        <begin position="204"/>
        <end position="225"/>
    </location>
</feature>
<keyword evidence="6 9" id="KW-0812">Transmembrane</keyword>
<evidence type="ECO:0000256" key="3">
    <source>
        <dbReference type="ARBA" id="ARBA00022448"/>
    </source>
</evidence>
<feature type="transmembrane region" description="Helical" evidence="9">
    <location>
        <begin position="76"/>
        <end position="96"/>
    </location>
</feature>
<accession>A0A845SHN5</accession>
<dbReference type="InterPro" id="IPR025505">
    <property type="entry name" value="FHIPEP_CS"/>
</dbReference>
<evidence type="ECO:0000256" key="1">
    <source>
        <dbReference type="ARBA" id="ARBA00004429"/>
    </source>
</evidence>
<feature type="transmembrane region" description="Helical" evidence="9">
    <location>
        <begin position="21"/>
        <end position="40"/>
    </location>
</feature>
<dbReference type="Proteomes" id="UP000461443">
    <property type="component" value="Unassembled WGS sequence"/>
</dbReference>
<dbReference type="GO" id="GO:0005886">
    <property type="term" value="C:plasma membrane"/>
    <property type="evidence" value="ECO:0007669"/>
    <property type="project" value="UniProtKB-SubCell"/>
</dbReference>
<dbReference type="InterPro" id="IPR042193">
    <property type="entry name" value="FHIPEP_3"/>
</dbReference>
<gene>
    <name evidence="10" type="ORF">GRH90_11610</name>
</gene>
<comment type="caution">
    <text evidence="10">The sequence shown here is derived from an EMBL/GenBank/DDBJ whole genome shotgun (WGS) entry which is preliminary data.</text>
</comment>
<protein>
    <submittedName>
        <fullName evidence="10">EscV/YscV/HrcV family type III secretion system export apparatus protein</fullName>
    </submittedName>
</protein>
<comment type="similarity">
    <text evidence="2">Belongs to the FHIPEP (flagella/HR/invasion proteins export pore) family.</text>
</comment>
<dbReference type="InterPro" id="IPR006302">
    <property type="entry name" value="T3SS_HrcV"/>
</dbReference>
<dbReference type="PANTHER" id="PTHR30161">
    <property type="entry name" value="FLAGELLAR EXPORT PROTEIN, MEMBRANE FLHA SUBUNIT-RELATED"/>
    <property type="match status" value="1"/>
</dbReference>
<dbReference type="InterPro" id="IPR042196">
    <property type="entry name" value="FHIPEP_4"/>
</dbReference>
<evidence type="ECO:0000256" key="2">
    <source>
        <dbReference type="ARBA" id="ARBA00008835"/>
    </source>
</evidence>
<evidence type="ECO:0000256" key="6">
    <source>
        <dbReference type="ARBA" id="ARBA00022692"/>
    </source>
</evidence>
<keyword evidence="4" id="KW-1003">Cell membrane</keyword>
<keyword evidence="11" id="KW-1185">Reference proteome</keyword>
<dbReference type="Gene3D" id="3.40.50.12790">
    <property type="entry name" value="FHIPEP family, domain 4"/>
    <property type="match status" value="1"/>
</dbReference>
<proteinExistence type="inferred from homology"/>
<dbReference type="InterPro" id="IPR042194">
    <property type="entry name" value="FHIPEP_1"/>
</dbReference>
<dbReference type="Gene3D" id="3.40.30.60">
    <property type="entry name" value="FHIPEP family, domain 1"/>
    <property type="match status" value="1"/>
</dbReference>
<keyword evidence="8 9" id="KW-0472">Membrane</keyword>
<evidence type="ECO:0000313" key="10">
    <source>
        <dbReference type="EMBL" id="NDL63389.1"/>
    </source>
</evidence>
<dbReference type="PANTHER" id="PTHR30161:SF2">
    <property type="entry name" value="INVASION PROTEIN INVA"/>
    <property type="match status" value="1"/>
</dbReference>
<keyword evidence="5" id="KW-0997">Cell inner membrane</keyword>
<sequence length="703" mass="77243">MHTLFLLLNRIAISAMRRSEIVGALFALAIVFMLIIPLPLGLIDALIATNICLSSLLVVLAMYLPKPLAFSSFPAVLLLTTMFRLSLSISTTRQILVQQDAGHIVAAFGNFVVGGNLAVGMVMFLILTVVNFLVITKGSERVAEVAARFTLDAMPGKQMSIDSDLRAGLIDVAQAKLRRTDLAKESQLFGAMDGAMKFVKGDAIAGLVILFINLIGGFSIGLLQLDMAAGDAMHTFSILTVGDGLIAQIPALLISLTAGMIITRVSSDGDALENNIGHEIAEQLTSQPKAWILSSLGMLGFALLPGMPTLVFLTLAAATLATGSFQVWRARREISKARPQIENEVVPPELNGKEDLREFNASRPYLLQFAGSARAEPETLELVQEIRRLRNRIVYHFGFTLPAFDIEFVEDMPADELRFSVYEIPKVAGTFNVPMTAVAASLGDSLSDADRAGVAAGMENRHEQQWLWLPAGHPLLGDAAVKRWTPRELLLMRMENALHASSPRFIGLQETRSLVTWLEREQSELAQELQRVMPIARFSSVLQNLVAERIPLRSVRAIAEALVLHGQHERDVSLLTDLVRITLKEHLCYQYAGEDGLYAWLLTPEAEELLRDALRQTQNEIFFALTQEQSVELLGQVRAAFPPGSERQAVILVAQDLRSPMRGLIQEEFHHIPVLSFAELQVSLSVNVMGRFDLVNSPTAFDA</sequence>
<evidence type="ECO:0000313" key="11">
    <source>
        <dbReference type="Proteomes" id="UP000461443"/>
    </source>
</evidence>
<dbReference type="PRINTS" id="PR00949">
    <property type="entry name" value="TYPE3IMAPROT"/>
</dbReference>
<dbReference type="InterPro" id="IPR001712">
    <property type="entry name" value="T3SS_FHIPEP"/>
</dbReference>
<dbReference type="AlphaFoldDB" id="A0A845SHN5"/>
<dbReference type="Pfam" id="PF00771">
    <property type="entry name" value="FHIPEP"/>
    <property type="match status" value="1"/>
</dbReference>
<dbReference type="Gene3D" id="1.10.8.540">
    <property type="entry name" value="FHIPEP family, domain 3"/>
    <property type="match status" value="1"/>
</dbReference>
<dbReference type="PIRSF" id="PIRSF005419">
    <property type="entry name" value="FlhA"/>
    <property type="match status" value="1"/>
</dbReference>
<dbReference type="GO" id="GO:0009306">
    <property type="term" value="P:protein secretion"/>
    <property type="evidence" value="ECO:0007669"/>
    <property type="project" value="InterPro"/>
</dbReference>
<reference evidence="10 11" key="2">
    <citation type="submission" date="2020-02" db="EMBL/GenBank/DDBJ databases">
        <title>The new genus of Enterobacteriales.</title>
        <authorList>
            <person name="Kim I.S."/>
        </authorList>
    </citation>
    <scope>NUCLEOTIDE SEQUENCE [LARGE SCALE GENOMIC DNA]</scope>
    <source>
        <strain evidence="10 11">SAP-6</strain>
    </source>
</reference>
<feature type="transmembrane region" description="Helical" evidence="9">
    <location>
        <begin position="310"/>
        <end position="328"/>
    </location>
</feature>
<dbReference type="EMBL" id="WUBS01000007">
    <property type="protein sequence ID" value="NDL63389.1"/>
    <property type="molecule type" value="Genomic_DNA"/>
</dbReference>
<dbReference type="NCBIfam" id="TIGR01399">
    <property type="entry name" value="hrcV"/>
    <property type="match status" value="1"/>
</dbReference>
<evidence type="ECO:0000256" key="5">
    <source>
        <dbReference type="ARBA" id="ARBA00022519"/>
    </source>
</evidence>
<evidence type="ECO:0000256" key="9">
    <source>
        <dbReference type="SAM" id="Phobius"/>
    </source>
</evidence>
<feature type="transmembrane region" description="Helical" evidence="9">
    <location>
        <begin position="46"/>
        <end position="64"/>
    </location>
</feature>
<keyword evidence="3" id="KW-0813">Transport</keyword>
<organism evidence="10 11">
    <name type="scientific">Acerihabitans arboris</name>
    <dbReference type="NCBI Taxonomy" id="2691583"/>
    <lineage>
        <taxon>Bacteria</taxon>
        <taxon>Pseudomonadati</taxon>
        <taxon>Pseudomonadota</taxon>
        <taxon>Gammaproteobacteria</taxon>
        <taxon>Enterobacterales</taxon>
        <taxon>Pectobacteriaceae</taxon>
        <taxon>Acerihabitans</taxon>
    </lineage>
</organism>
<evidence type="ECO:0000256" key="4">
    <source>
        <dbReference type="ARBA" id="ARBA00022475"/>
    </source>
</evidence>